<dbReference type="Gene3D" id="3.40.50.1460">
    <property type="match status" value="1"/>
</dbReference>
<dbReference type="OrthoDB" id="10255174at2759"/>
<name>A0A2H3D5J6_ARMGA</name>
<dbReference type="InParanoid" id="A0A2H3D5J6"/>
<evidence type="ECO:0000256" key="1">
    <source>
        <dbReference type="SAM" id="MobiDB-lite"/>
    </source>
</evidence>
<feature type="region of interest" description="Disordered" evidence="1">
    <location>
        <begin position="43"/>
        <end position="70"/>
    </location>
</feature>
<accession>A0A2H3D5J6</accession>
<reference evidence="3" key="1">
    <citation type="journal article" date="2017" name="Nat. Ecol. Evol.">
        <title>Genome expansion and lineage-specific genetic innovations in the forest pathogenic fungi Armillaria.</title>
        <authorList>
            <person name="Sipos G."/>
            <person name="Prasanna A.N."/>
            <person name="Walter M.C."/>
            <person name="O'Connor E."/>
            <person name="Balint B."/>
            <person name="Krizsan K."/>
            <person name="Kiss B."/>
            <person name="Hess J."/>
            <person name="Varga T."/>
            <person name="Slot J."/>
            <person name="Riley R."/>
            <person name="Boka B."/>
            <person name="Rigling D."/>
            <person name="Barry K."/>
            <person name="Lee J."/>
            <person name="Mihaltcheva S."/>
            <person name="LaButti K."/>
            <person name="Lipzen A."/>
            <person name="Waldron R."/>
            <person name="Moloney N.M."/>
            <person name="Sperisen C."/>
            <person name="Kredics L."/>
            <person name="Vagvoelgyi C."/>
            <person name="Patrignani A."/>
            <person name="Fitzpatrick D."/>
            <person name="Nagy I."/>
            <person name="Doyle S."/>
            <person name="Anderson J.B."/>
            <person name="Grigoriev I.V."/>
            <person name="Gueldener U."/>
            <person name="Muensterkoetter M."/>
            <person name="Nagy L.G."/>
        </authorList>
    </citation>
    <scope>NUCLEOTIDE SEQUENCE [LARGE SCALE GENOMIC DNA]</scope>
    <source>
        <strain evidence="3">Ar21-2</strain>
    </source>
</reference>
<evidence type="ECO:0000313" key="2">
    <source>
        <dbReference type="EMBL" id="PBK84347.1"/>
    </source>
</evidence>
<dbReference type="EMBL" id="KZ293698">
    <property type="protein sequence ID" value="PBK84347.1"/>
    <property type="molecule type" value="Genomic_DNA"/>
</dbReference>
<dbReference type="Proteomes" id="UP000217790">
    <property type="component" value="Unassembled WGS sequence"/>
</dbReference>
<dbReference type="AlphaFoldDB" id="A0A2H3D5J6"/>
<keyword evidence="3" id="KW-1185">Reference proteome</keyword>
<evidence type="ECO:0000313" key="3">
    <source>
        <dbReference type="Proteomes" id="UP000217790"/>
    </source>
</evidence>
<gene>
    <name evidence="2" type="ORF">ARMGADRAFT_1088385</name>
</gene>
<sequence length="125" mass="13463">MAMIIIIYFTGHGTTYKCVEHPQYKVGTAAALGNVDALCPVDHGPEPTSRAKTPDTNVDDAKSSISSNPQVPDICDREINAILTEIARTKGDHVTLIVDCCHWASIGRAPQEGVRLIAPLPPVQF</sequence>
<protein>
    <submittedName>
        <fullName evidence="2">Uncharacterized protein</fullName>
    </submittedName>
</protein>
<proteinExistence type="predicted"/>
<organism evidence="2 3">
    <name type="scientific">Armillaria gallica</name>
    <name type="common">Bulbous honey fungus</name>
    <name type="synonym">Armillaria bulbosa</name>
    <dbReference type="NCBI Taxonomy" id="47427"/>
    <lineage>
        <taxon>Eukaryota</taxon>
        <taxon>Fungi</taxon>
        <taxon>Dikarya</taxon>
        <taxon>Basidiomycota</taxon>
        <taxon>Agaricomycotina</taxon>
        <taxon>Agaricomycetes</taxon>
        <taxon>Agaricomycetidae</taxon>
        <taxon>Agaricales</taxon>
        <taxon>Marasmiineae</taxon>
        <taxon>Physalacriaceae</taxon>
        <taxon>Armillaria</taxon>
    </lineage>
</organism>